<dbReference type="GO" id="GO:0005886">
    <property type="term" value="C:plasma membrane"/>
    <property type="evidence" value="ECO:0007669"/>
    <property type="project" value="TreeGrafter"/>
</dbReference>
<dbReference type="GO" id="GO:0090313">
    <property type="term" value="P:regulation of protein targeting to membrane"/>
    <property type="evidence" value="ECO:0007669"/>
    <property type="project" value="TreeGrafter"/>
</dbReference>
<proteinExistence type="predicted"/>
<gene>
    <name evidence="3" type="ORF">METZ01_LOCUS268923</name>
</gene>
<evidence type="ECO:0000259" key="2">
    <source>
        <dbReference type="Pfam" id="PF05170"/>
    </source>
</evidence>
<evidence type="ECO:0000313" key="3">
    <source>
        <dbReference type="EMBL" id="SVC16069.1"/>
    </source>
</evidence>
<dbReference type="InterPro" id="IPR007844">
    <property type="entry name" value="AsmA"/>
</dbReference>
<dbReference type="EMBL" id="UINC01076679">
    <property type="protein sequence ID" value="SVC16069.1"/>
    <property type="molecule type" value="Genomic_DNA"/>
</dbReference>
<feature type="transmembrane region" description="Helical" evidence="1">
    <location>
        <begin position="9"/>
        <end position="29"/>
    </location>
</feature>
<dbReference type="PANTHER" id="PTHR30441">
    <property type="entry name" value="DUF748 DOMAIN-CONTAINING PROTEIN"/>
    <property type="match status" value="1"/>
</dbReference>
<feature type="domain" description="AsmA" evidence="2">
    <location>
        <begin position="7"/>
        <end position="131"/>
    </location>
</feature>
<sequence>MKIFFNKKVAAYIFGGLVILIFATLGFVYSQLKDLDNIKNFVVEKIEKITGREVLVGRAELGFEKGISIRLKELSVYSLDGKSQEFSAKNAWCVIKLWPLLKKEIEVKKFILDSASIELVRDERGKFNLGSPLSLLTGQRSSRLFKVLGAGLMHRLSILNGKVRFRDYYDTPGSEPFLTKITNIDLIINKRFFRDAFSLVLNGKIQNGHQATEIRFSGGV</sequence>
<dbReference type="InterPro" id="IPR052894">
    <property type="entry name" value="AsmA-related"/>
</dbReference>
<feature type="non-terminal residue" evidence="3">
    <location>
        <position position="220"/>
    </location>
</feature>
<keyword evidence="1" id="KW-0812">Transmembrane</keyword>
<evidence type="ECO:0000256" key="1">
    <source>
        <dbReference type="SAM" id="Phobius"/>
    </source>
</evidence>
<protein>
    <recommendedName>
        <fullName evidence="2">AsmA domain-containing protein</fullName>
    </recommendedName>
</protein>
<keyword evidence="1" id="KW-0472">Membrane</keyword>
<dbReference type="PANTHER" id="PTHR30441:SF8">
    <property type="entry name" value="DUF748 DOMAIN-CONTAINING PROTEIN"/>
    <property type="match status" value="1"/>
</dbReference>
<accession>A0A382JWB3</accession>
<dbReference type="Pfam" id="PF05170">
    <property type="entry name" value="AsmA"/>
    <property type="match status" value="1"/>
</dbReference>
<reference evidence="3" key="1">
    <citation type="submission" date="2018-05" db="EMBL/GenBank/DDBJ databases">
        <authorList>
            <person name="Lanie J.A."/>
            <person name="Ng W.-L."/>
            <person name="Kazmierczak K.M."/>
            <person name="Andrzejewski T.M."/>
            <person name="Davidsen T.M."/>
            <person name="Wayne K.J."/>
            <person name="Tettelin H."/>
            <person name="Glass J.I."/>
            <person name="Rusch D."/>
            <person name="Podicherti R."/>
            <person name="Tsui H.-C.T."/>
            <person name="Winkler M.E."/>
        </authorList>
    </citation>
    <scope>NUCLEOTIDE SEQUENCE</scope>
</reference>
<name>A0A382JWB3_9ZZZZ</name>
<dbReference type="AlphaFoldDB" id="A0A382JWB3"/>
<keyword evidence="1" id="KW-1133">Transmembrane helix</keyword>
<organism evidence="3">
    <name type="scientific">marine metagenome</name>
    <dbReference type="NCBI Taxonomy" id="408172"/>
    <lineage>
        <taxon>unclassified sequences</taxon>
        <taxon>metagenomes</taxon>
        <taxon>ecological metagenomes</taxon>
    </lineage>
</organism>